<evidence type="ECO:0000313" key="9">
    <source>
        <dbReference type="Proteomes" id="UP000321234"/>
    </source>
</evidence>
<dbReference type="RefSeq" id="WP_147928556.1">
    <property type="nucleotide sequence ID" value="NZ_VKAC01000021.1"/>
</dbReference>
<dbReference type="OrthoDB" id="128729at2"/>
<reference evidence="8 9" key="1">
    <citation type="submission" date="2019-07" db="EMBL/GenBank/DDBJ databases">
        <title>Quadrisphaera sp. strain DD2A genome sequencing and assembly.</title>
        <authorList>
            <person name="Kim I."/>
        </authorList>
    </citation>
    <scope>NUCLEOTIDE SEQUENCE [LARGE SCALE GENOMIC DNA]</scope>
    <source>
        <strain evidence="8 9">DD2A</strain>
    </source>
</reference>
<evidence type="ECO:0000313" key="8">
    <source>
        <dbReference type="EMBL" id="TXR51581.1"/>
    </source>
</evidence>
<dbReference type="NCBIfam" id="TIGR04033">
    <property type="entry name" value="export_SdpB"/>
    <property type="match status" value="1"/>
</dbReference>
<evidence type="ECO:0000256" key="2">
    <source>
        <dbReference type="ARBA" id="ARBA00022692"/>
    </source>
</evidence>
<sequence length="361" mass="39018">MPTRGNLHKEQKIHPAAEGGRGSARVVGAAQPESQPQGWSDRLGRAFLSSRLTDPRNLWFGTGRSLLALAQLSVVLFTSPHALFPPVLGEPQAPDCTTTVKSASFYCIGHLNSGFDWHRWLMAALLLVVASGWRPRLTGILHAWLAYSFSVSISLPDGGESVLRIIAILIIPLCVLDDRKWHWKSGGERQLGPIASGVGFVVLWAVRLQVAFIYLDSAVSKFGVADWVNGTAEYYIVRDPMFGVAGPTSSLMLALTDHPVGVLTLTWGALIIEIVIAALLLLPHAGKNAALLLDVLLHLMIISTMGLWSFSLIMIGSAVIAASPLGRLRIGGLRQVTDPKNSMESRVLHLTQEAPQPITIA</sequence>
<feature type="region of interest" description="Disordered" evidence="5">
    <location>
        <begin position="1"/>
        <end position="38"/>
    </location>
</feature>
<name>A0A5C8Z329_9ACTN</name>
<dbReference type="InterPro" id="IPR011020">
    <property type="entry name" value="HTTM-like"/>
</dbReference>
<dbReference type="PANTHER" id="PTHR39535">
    <property type="entry name" value="SPORULATION-DELAYING PROTEIN SDPB"/>
    <property type="match status" value="1"/>
</dbReference>
<keyword evidence="9" id="KW-1185">Reference proteome</keyword>
<evidence type="ECO:0000256" key="3">
    <source>
        <dbReference type="ARBA" id="ARBA00022989"/>
    </source>
</evidence>
<comment type="caution">
    <text evidence="8">The sequence shown here is derived from an EMBL/GenBank/DDBJ whole genome shotgun (WGS) entry which is preliminary data.</text>
</comment>
<dbReference type="InterPro" id="IPR023894">
    <property type="entry name" value="Sporulation_SdpB"/>
</dbReference>
<evidence type="ECO:0000259" key="7">
    <source>
        <dbReference type="SMART" id="SM00752"/>
    </source>
</evidence>
<protein>
    <recommendedName>
        <fullName evidence="7">HTTM-like domain-containing protein</fullName>
    </recommendedName>
</protein>
<feature type="transmembrane region" description="Helical" evidence="6">
    <location>
        <begin position="191"/>
        <end position="215"/>
    </location>
</feature>
<dbReference type="Proteomes" id="UP000321234">
    <property type="component" value="Unassembled WGS sequence"/>
</dbReference>
<dbReference type="GO" id="GO:0012505">
    <property type="term" value="C:endomembrane system"/>
    <property type="evidence" value="ECO:0007669"/>
    <property type="project" value="UniProtKB-SubCell"/>
</dbReference>
<keyword evidence="4 6" id="KW-0472">Membrane</keyword>
<evidence type="ECO:0000256" key="5">
    <source>
        <dbReference type="SAM" id="MobiDB-lite"/>
    </source>
</evidence>
<comment type="subcellular location">
    <subcellularLocation>
        <location evidence="1">Endomembrane system</location>
        <topology evidence="1">Multi-pass membrane protein</topology>
    </subcellularLocation>
</comment>
<accession>A0A5C8Z329</accession>
<keyword evidence="2 6" id="KW-0812">Transmembrane</keyword>
<dbReference type="SMART" id="SM00752">
    <property type="entry name" value="HTTM"/>
    <property type="match status" value="1"/>
</dbReference>
<feature type="domain" description="HTTM-like" evidence="7">
    <location>
        <begin position="50"/>
        <end position="326"/>
    </location>
</feature>
<feature type="transmembrane region" description="Helical" evidence="6">
    <location>
        <begin position="262"/>
        <end position="283"/>
    </location>
</feature>
<dbReference type="PANTHER" id="PTHR39535:SF2">
    <property type="entry name" value="HTTM DOMAIN-CONTAINING PROTEIN"/>
    <property type="match status" value="1"/>
</dbReference>
<dbReference type="EMBL" id="VKAC01000021">
    <property type="protein sequence ID" value="TXR51581.1"/>
    <property type="molecule type" value="Genomic_DNA"/>
</dbReference>
<proteinExistence type="predicted"/>
<evidence type="ECO:0000256" key="1">
    <source>
        <dbReference type="ARBA" id="ARBA00004127"/>
    </source>
</evidence>
<dbReference type="AlphaFoldDB" id="A0A5C8Z329"/>
<evidence type="ECO:0000256" key="4">
    <source>
        <dbReference type="ARBA" id="ARBA00023136"/>
    </source>
</evidence>
<keyword evidence="3 6" id="KW-1133">Transmembrane helix</keyword>
<feature type="transmembrane region" description="Helical" evidence="6">
    <location>
        <begin position="295"/>
        <end position="321"/>
    </location>
</feature>
<dbReference type="InterPro" id="IPR052964">
    <property type="entry name" value="Sporulation_signal_mat"/>
</dbReference>
<organism evidence="8 9">
    <name type="scientific">Quadrisphaera setariae</name>
    <dbReference type="NCBI Taxonomy" id="2593304"/>
    <lineage>
        <taxon>Bacteria</taxon>
        <taxon>Bacillati</taxon>
        <taxon>Actinomycetota</taxon>
        <taxon>Actinomycetes</taxon>
        <taxon>Kineosporiales</taxon>
        <taxon>Kineosporiaceae</taxon>
        <taxon>Quadrisphaera</taxon>
    </lineage>
</organism>
<evidence type="ECO:0000256" key="6">
    <source>
        <dbReference type="SAM" id="Phobius"/>
    </source>
</evidence>
<gene>
    <name evidence="8" type="ORF">FMM08_22290</name>
</gene>